<evidence type="ECO:0000256" key="3">
    <source>
        <dbReference type="ARBA" id="ARBA00022692"/>
    </source>
</evidence>
<evidence type="ECO:0000256" key="8">
    <source>
        <dbReference type="ARBA" id="ARBA00023214"/>
    </source>
</evidence>
<keyword evidence="9" id="KW-0407">Ion channel</keyword>
<dbReference type="GO" id="GO:0005254">
    <property type="term" value="F:chloride channel activity"/>
    <property type="evidence" value="ECO:0007669"/>
    <property type="project" value="UniProtKB-KW"/>
</dbReference>
<gene>
    <name evidence="11" type="ORF">EGT74_04160</name>
</gene>
<evidence type="ECO:0000256" key="9">
    <source>
        <dbReference type="ARBA" id="ARBA00023303"/>
    </source>
</evidence>
<comment type="subcellular location">
    <subcellularLocation>
        <location evidence="1">Membrane</location>
        <topology evidence="1">Multi-pass membrane protein</topology>
    </subcellularLocation>
</comment>
<feature type="transmembrane region" description="Helical" evidence="10">
    <location>
        <begin position="6"/>
        <end position="27"/>
    </location>
</feature>
<feature type="transmembrane region" description="Helical" evidence="10">
    <location>
        <begin position="218"/>
        <end position="237"/>
    </location>
</feature>
<dbReference type="Gene3D" id="1.10.3080.10">
    <property type="entry name" value="Clc chloride channel"/>
    <property type="match status" value="1"/>
</dbReference>
<evidence type="ECO:0000256" key="5">
    <source>
        <dbReference type="ARBA" id="ARBA00023065"/>
    </source>
</evidence>
<dbReference type="InterPro" id="IPR014743">
    <property type="entry name" value="Cl-channel_core"/>
</dbReference>
<keyword evidence="6 10" id="KW-0472">Membrane</keyword>
<comment type="caution">
    <text evidence="11">The sequence shown here is derived from an EMBL/GenBank/DDBJ whole genome shotgun (WGS) entry which is preliminary data.</text>
</comment>
<dbReference type="PANTHER" id="PTHR43427">
    <property type="entry name" value="CHLORIDE CHANNEL PROTEIN CLC-E"/>
    <property type="match status" value="1"/>
</dbReference>
<keyword evidence="2" id="KW-0813">Transport</keyword>
<protein>
    <submittedName>
        <fullName evidence="11">Chloride channel protein</fullName>
    </submittedName>
</protein>
<proteinExistence type="predicted"/>
<accession>A0A3N4Q9N6</accession>
<feature type="transmembrane region" description="Helical" evidence="10">
    <location>
        <begin position="87"/>
        <end position="104"/>
    </location>
</feature>
<feature type="transmembrane region" description="Helical" evidence="10">
    <location>
        <begin position="371"/>
        <end position="391"/>
    </location>
</feature>
<keyword evidence="8" id="KW-0868">Chloride</keyword>
<feature type="transmembrane region" description="Helical" evidence="10">
    <location>
        <begin position="292"/>
        <end position="310"/>
    </location>
</feature>
<feature type="transmembrane region" description="Helical" evidence="10">
    <location>
        <begin position="249"/>
        <end position="272"/>
    </location>
</feature>
<dbReference type="EMBL" id="RPDH01000001">
    <property type="protein sequence ID" value="RPE12747.1"/>
    <property type="molecule type" value="Genomic_DNA"/>
</dbReference>
<evidence type="ECO:0000256" key="7">
    <source>
        <dbReference type="ARBA" id="ARBA00023173"/>
    </source>
</evidence>
<evidence type="ECO:0000313" key="12">
    <source>
        <dbReference type="Proteomes" id="UP000278351"/>
    </source>
</evidence>
<dbReference type="PANTHER" id="PTHR43427:SF6">
    <property type="entry name" value="CHLORIDE CHANNEL PROTEIN CLC-E"/>
    <property type="match status" value="1"/>
</dbReference>
<organism evidence="11 12">
    <name type="scientific">Chitinophaga lutea</name>
    <dbReference type="NCBI Taxonomy" id="2488634"/>
    <lineage>
        <taxon>Bacteria</taxon>
        <taxon>Pseudomonadati</taxon>
        <taxon>Bacteroidota</taxon>
        <taxon>Chitinophagia</taxon>
        <taxon>Chitinophagales</taxon>
        <taxon>Chitinophagaceae</taxon>
        <taxon>Chitinophaga</taxon>
    </lineage>
</organism>
<keyword evidence="4 10" id="KW-1133">Transmembrane helix</keyword>
<evidence type="ECO:0000256" key="6">
    <source>
        <dbReference type="ARBA" id="ARBA00023136"/>
    </source>
</evidence>
<feature type="transmembrane region" description="Helical" evidence="10">
    <location>
        <begin position="403"/>
        <end position="427"/>
    </location>
</feature>
<keyword evidence="3 10" id="KW-0812">Transmembrane</keyword>
<evidence type="ECO:0000256" key="4">
    <source>
        <dbReference type="ARBA" id="ARBA00022989"/>
    </source>
</evidence>
<reference evidence="11 12" key="1">
    <citation type="submission" date="2018-11" db="EMBL/GenBank/DDBJ databases">
        <title>Chitinophaga lutea sp.nov., isolate from arsenic contaminated soil.</title>
        <authorList>
            <person name="Zong Y."/>
        </authorList>
    </citation>
    <scope>NUCLEOTIDE SEQUENCE [LARGE SCALE GENOMIC DNA]</scope>
    <source>
        <strain evidence="11 12">ZY74</strain>
    </source>
</reference>
<dbReference type="AlphaFoldDB" id="A0A3N4Q9N6"/>
<dbReference type="InterPro" id="IPR050368">
    <property type="entry name" value="ClC-type_chloride_channel"/>
</dbReference>
<dbReference type="Pfam" id="PF00654">
    <property type="entry name" value="Voltage_CLC"/>
    <property type="match status" value="1"/>
</dbReference>
<feature type="transmembrane region" description="Helical" evidence="10">
    <location>
        <begin position="181"/>
        <end position="212"/>
    </location>
</feature>
<dbReference type="GO" id="GO:0034707">
    <property type="term" value="C:chloride channel complex"/>
    <property type="evidence" value="ECO:0007669"/>
    <property type="project" value="UniProtKB-KW"/>
</dbReference>
<keyword evidence="12" id="KW-1185">Reference proteome</keyword>
<dbReference type="SUPFAM" id="SSF81340">
    <property type="entry name" value="Clc chloride channel"/>
    <property type="match status" value="1"/>
</dbReference>
<dbReference type="Proteomes" id="UP000278351">
    <property type="component" value="Unassembled WGS sequence"/>
</dbReference>
<sequence>MKAPALAGVFVLYAYFRAMEISGNKFYRLLVKIGRYRTRYTSHRNFLIILSFIVGVLAALAAVLLKVSVQFFEHRVELMNNWMDSNWLSAILPMIGTGISLLLLTRFFRNRLSRGVGFIIHNIVTNKGRIDKRHTYGHILTSALTVGFGGSVGLEAPIVATGAAIGSNTGRDLRLSAKDTVLLLACGTASGIAAVFNSPFAGIIFVLEIFLLDFSIPFFIPLLISTATATVVSQLIYPGKFIFVASESWNVPAIPFYVLLGVFCGLVSVYITWQVDFIEGYFEKRSMNWKRWLIAGIPLCVIIFLLPGLYGEGYSTITSLLKGDYASITAHSLLQSYSQYSWAIILMTVLLVVFKVVCACLTISAGGNGGVFAPSMITGGLSGFLFAYLVNLSGIYQLNTPNFIITAMAGVLAGVMHAPLTAIFLMAEISGGYKLFIPLMIVTAISYFITPKYVKHSVYHKSLVERKILTDTSEHDHF</sequence>
<evidence type="ECO:0000256" key="1">
    <source>
        <dbReference type="ARBA" id="ARBA00004141"/>
    </source>
</evidence>
<dbReference type="CDD" id="cd00400">
    <property type="entry name" value="Voltage_gated_ClC"/>
    <property type="match status" value="1"/>
</dbReference>
<evidence type="ECO:0000313" key="11">
    <source>
        <dbReference type="EMBL" id="RPE12747.1"/>
    </source>
</evidence>
<name>A0A3N4Q9N6_9BACT</name>
<dbReference type="PRINTS" id="PR00762">
    <property type="entry name" value="CLCHANNEL"/>
</dbReference>
<feature type="transmembrane region" description="Helical" evidence="10">
    <location>
        <begin position="342"/>
        <end position="365"/>
    </location>
</feature>
<evidence type="ECO:0000256" key="2">
    <source>
        <dbReference type="ARBA" id="ARBA00022448"/>
    </source>
</evidence>
<evidence type="ECO:0000256" key="10">
    <source>
        <dbReference type="SAM" id="Phobius"/>
    </source>
</evidence>
<dbReference type="InterPro" id="IPR001807">
    <property type="entry name" value="ClC"/>
</dbReference>
<feature type="transmembrane region" description="Helical" evidence="10">
    <location>
        <begin position="47"/>
        <end position="67"/>
    </location>
</feature>
<feature type="transmembrane region" description="Helical" evidence="10">
    <location>
        <begin position="433"/>
        <end position="450"/>
    </location>
</feature>
<keyword evidence="5" id="KW-0406">Ion transport</keyword>
<keyword evidence="7" id="KW-0869">Chloride channel</keyword>